<comment type="caution">
    <text evidence="4">The sequence shown here is derived from an EMBL/GenBank/DDBJ whole genome shotgun (WGS) entry which is preliminary data.</text>
</comment>
<dbReference type="NCBIfam" id="NF005559">
    <property type="entry name" value="PRK07231.1"/>
    <property type="match status" value="1"/>
</dbReference>
<proteinExistence type="inferred from homology"/>
<protein>
    <submittedName>
        <fullName evidence="4">Glucose 1-dehydrogenase</fullName>
        <ecNumber evidence="4">1.1.1.47</ecNumber>
    </submittedName>
</protein>
<gene>
    <name evidence="4" type="ORF">D7044_01280</name>
</gene>
<evidence type="ECO:0000256" key="2">
    <source>
        <dbReference type="ARBA" id="ARBA00023002"/>
    </source>
</evidence>
<dbReference type="PROSITE" id="PS00061">
    <property type="entry name" value="ADH_SHORT"/>
    <property type="match status" value="1"/>
</dbReference>
<dbReference type="AlphaFoldDB" id="A0A3A9YMM9"/>
<name>A0A3A9YMM9_9ACTN</name>
<feature type="region of interest" description="Disordered" evidence="3">
    <location>
        <begin position="1"/>
        <end position="52"/>
    </location>
</feature>
<dbReference type="RefSeq" id="WP_120687893.1">
    <property type="nucleotide sequence ID" value="NZ_RAZT01000001.1"/>
</dbReference>
<reference evidence="4 5" key="1">
    <citation type="submission" date="2018-09" db="EMBL/GenBank/DDBJ databases">
        <title>Micromonospora sp. nov. MS1-9, isolated from a root of Musa sp.</title>
        <authorList>
            <person name="Kuncharoen N."/>
            <person name="Kudo T."/>
            <person name="Ohkuma M."/>
            <person name="Yuki M."/>
            <person name="Tanasupawat S."/>
        </authorList>
    </citation>
    <scope>NUCLEOTIDE SEQUENCE [LARGE SCALE GENOMIC DNA]</scope>
    <source>
        <strain evidence="4 5">MS1-9</strain>
    </source>
</reference>
<dbReference type="PANTHER" id="PTHR48107">
    <property type="entry name" value="NADPH-DEPENDENT ALDEHYDE REDUCTASE-LIKE PROTEIN, CHLOROPLASTIC-RELATED"/>
    <property type="match status" value="1"/>
</dbReference>
<dbReference type="EMBL" id="RAZT01000001">
    <property type="protein sequence ID" value="RKN36634.1"/>
    <property type="molecule type" value="Genomic_DNA"/>
</dbReference>
<dbReference type="InterPro" id="IPR002347">
    <property type="entry name" value="SDR_fam"/>
</dbReference>
<dbReference type="Gene3D" id="3.40.50.720">
    <property type="entry name" value="NAD(P)-binding Rossmann-like Domain"/>
    <property type="match status" value="1"/>
</dbReference>
<evidence type="ECO:0000313" key="4">
    <source>
        <dbReference type="EMBL" id="RKN36634.1"/>
    </source>
</evidence>
<evidence type="ECO:0000256" key="3">
    <source>
        <dbReference type="SAM" id="MobiDB-lite"/>
    </source>
</evidence>
<dbReference type="GO" id="GO:0047936">
    <property type="term" value="F:glucose 1-dehydrogenase [NAD(P)+] activity"/>
    <property type="evidence" value="ECO:0007669"/>
    <property type="project" value="UniProtKB-EC"/>
</dbReference>
<dbReference type="Proteomes" id="UP000275865">
    <property type="component" value="Unassembled WGS sequence"/>
</dbReference>
<keyword evidence="2 4" id="KW-0560">Oxidoreductase</keyword>
<dbReference type="PANTHER" id="PTHR48107:SF16">
    <property type="entry name" value="NADPH-DEPENDENT ALDEHYDE REDUCTASE 1, CHLOROPLASTIC"/>
    <property type="match status" value="1"/>
</dbReference>
<evidence type="ECO:0000313" key="5">
    <source>
        <dbReference type="Proteomes" id="UP000275865"/>
    </source>
</evidence>
<organism evidence="4 5">
    <name type="scientific">Micromonospora musae</name>
    <dbReference type="NCBI Taxonomy" id="1894970"/>
    <lineage>
        <taxon>Bacteria</taxon>
        <taxon>Bacillati</taxon>
        <taxon>Actinomycetota</taxon>
        <taxon>Actinomycetes</taxon>
        <taxon>Micromonosporales</taxon>
        <taxon>Micromonosporaceae</taxon>
        <taxon>Micromonospora</taxon>
    </lineage>
</organism>
<dbReference type="EC" id="1.1.1.47" evidence="4"/>
<dbReference type="InterPro" id="IPR036291">
    <property type="entry name" value="NAD(P)-bd_dom_sf"/>
</dbReference>
<accession>A0A3A9YMM9</accession>
<feature type="compositionally biased region" description="Basic and acidic residues" evidence="3">
    <location>
        <begin position="38"/>
        <end position="52"/>
    </location>
</feature>
<feature type="compositionally biased region" description="Low complexity" evidence="3">
    <location>
        <begin position="16"/>
        <end position="31"/>
    </location>
</feature>
<dbReference type="SUPFAM" id="SSF51735">
    <property type="entry name" value="NAD(P)-binding Rossmann-fold domains"/>
    <property type="match status" value="1"/>
</dbReference>
<dbReference type="InterPro" id="IPR020904">
    <property type="entry name" value="Sc_DH/Rdtase_CS"/>
</dbReference>
<sequence length="300" mass="31797">MSDDQYTRQDPTSRYGQRSGQPKQQQSPPGSTAGMVPRPDHGEQSYRGSDRLAGKRALITGGDSGIGRAVAIAFAREGADVLIGYLGTEEDADARDTVALIEETGRRGLAVRGDLTEERHCRELVDRAVAELGGLDLLVNVAGYQMSQDKGILGISTEQFDRVMKTNLYAMFWLCKAAVPHLPEGSAIINTSSIQAAEPSPQLLDYATTKAGIANFTKALAADLADRGIRVNAVAPGAVWTPLIPATMPQEAVESFGQNSPLGRPGQPAELAPAYVFLASQESSFVTGEVLGVTGGRPIT</sequence>
<dbReference type="CDD" id="cd05355">
    <property type="entry name" value="SDR_c1"/>
    <property type="match status" value="1"/>
</dbReference>
<dbReference type="FunFam" id="3.40.50.720:FF:000084">
    <property type="entry name" value="Short-chain dehydrogenase reductase"/>
    <property type="match status" value="1"/>
</dbReference>
<dbReference type="PRINTS" id="PR00080">
    <property type="entry name" value="SDRFAMILY"/>
</dbReference>
<evidence type="ECO:0000256" key="1">
    <source>
        <dbReference type="ARBA" id="ARBA00006484"/>
    </source>
</evidence>
<comment type="similarity">
    <text evidence="1">Belongs to the short-chain dehydrogenases/reductases (SDR) family.</text>
</comment>
<dbReference type="PRINTS" id="PR00081">
    <property type="entry name" value="GDHRDH"/>
</dbReference>
<dbReference type="Pfam" id="PF13561">
    <property type="entry name" value="adh_short_C2"/>
    <property type="match status" value="1"/>
</dbReference>